<dbReference type="Proteomes" id="UP000612899">
    <property type="component" value="Unassembled WGS sequence"/>
</dbReference>
<keyword evidence="3" id="KW-1185">Reference proteome</keyword>
<sequence length="176" mass="19209">MRRNTNDRYNPYHQRMTDPLIEEASKKAAIAWIAVDGGLDYAVWCLPLETGLVVVTGPGEQDLPGLENATTVKVSLRGDHGGAIVHYPAIVERVRPENELWEVITPQLASKRLNASGTSEDLIARWGRECAVYSINPAGEPSAPSAESGAAEPRPSTAANATRKPFKLHRVRSNRT</sequence>
<dbReference type="AlphaFoldDB" id="A0A8J3QIV3"/>
<name>A0A8J3QIV3_9ACTN</name>
<protein>
    <submittedName>
        <fullName evidence="2">Uncharacterized protein</fullName>
    </submittedName>
</protein>
<dbReference type="EMBL" id="BONY01000095">
    <property type="protein sequence ID" value="GIH10447.1"/>
    <property type="molecule type" value="Genomic_DNA"/>
</dbReference>
<organism evidence="2 3">
    <name type="scientific">Rhizocola hellebori</name>
    <dbReference type="NCBI Taxonomy" id="1392758"/>
    <lineage>
        <taxon>Bacteria</taxon>
        <taxon>Bacillati</taxon>
        <taxon>Actinomycetota</taxon>
        <taxon>Actinomycetes</taxon>
        <taxon>Micromonosporales</taxon>
        <taxon>Micromonosporaceae</taxon>
        <taxon>Rhizocola</taxon>
    </lineage>
</organism>
<gene>
    <name evidence="2" type="ORF">Rhe02_85140</name>
</gene>
<feature type="compositionally biased region" description="Basic residues" evidence="1">
    <location>
        <begin position="164"/>
        <end position="176"/>
    </location>
</feature>
<feature type="region of interest" description="Disordered" evidence="1">
    <location>
        <begin position="137"/>
        <end position="176"/>
    </location>
</feature>
<comment type="caution">
    <text evidence="2">The sequence shown here is derived from an EMBL/GenBank/DDBJ whole genome shotgun (WGS) entry which is preliminary data.</text>
</comment>
<reference evidence="2" key="1">
    <citation type="submission" date="2021-01" db="EMBL/GenBank/DDBJ databases">
        <title>Whole genome shotgun sequence of Rhizocola hellebori NBRC 109834.</title>
        <authorList>
            <person name="Komaki H."/>
            <person name="Tamura T."/>
        </authorList>
    </citation>
    <scope>NUCLEOTIDE SEQUENCE</scope>
    <source>
        <strain evidence="2">NBRC 109834</strain>
    </source>
</reference>
<evidence type="ECO:0000256" key="1">
    <source>
        <dbReference type="SAM" id="MobiDB-lite"/>
    </source>
</evidence>
<evidence type="ECO:0000313" key="3">
    <source>
        <dbReference type="Proteomes" id="UP000612899"/>
    </source>
</evidence>
<proteinExistence type="predicted"/>
<accession>A0A8J3QIV3</accession>
<evidence type="ECO:0000313" key="2">
    <source>
        <dbReference type="EMBL" id="GIH10447.1"/>
    </source>
</evidence>
<feature type="compositionally biased region" description="Low complexity" evidence="1">
    <location>
        <begin position="137"/>
        <end position="156"/>
    </location>
</feature>